<comment type="cofactor">
    <cofactor evidence="12 13 14">
        <name>Zn(2+)</name>
        <dbReference type="ChEBI" id="CHEBI:29105"/>
    </cofactor>
    <text evidence="12 13 14">Binds 1 zinc ion per monomer.</text>
</comment>
<dbReference type="STRING" id="29524.SAMN02745171_00536"/>
<dbReference type="SMART" id="SM00493">
    <property type="entry name" value="TOPRIM"/>
    <property type="match status" value="1"/>
</dbReference>
<dbReference type="GO" id="GO:0003899">
    <property type="term" value="F:DNA-directed RNA polymerase activity"/>
    <property type="evidence" value="ECO:0007669"/>
    <property type="project" value="UniProtKB-UniRule"/>
</dbReference>
<evidence type="ECO:0000256" key="15">
    <source>
        <dbReference type="SAM" id="MobiDB-lite"/>
    </source>
</evidence>
<evidence type="ECO:0000256" key="10">
    <source>
        <dbReference type="ARBA" id="ARBA00023125"/>
    </source>
</evidence>
<name>A0A1T4LUB2_9PORP</name>
<dbReference type="InterPro" id="IPR036977">
    <property type="entry name" value="DNA_primase_Znf_CHC2"/>
</dbReference>
<dbReference type="InterPro" id="IPR037068">
    <property type="entry name" value="DNA_primase_core_N_sf"/>
</dbReference>
<evidence type="ECO:0000256" key="1">
    <source>
        <dbReference type="ARBA" id="ARBA00022478"/>
    </source>
</evidence>
<keyword evidence="18" id="KW-1185">Reference proteome</keyword>
<evidence type="ECO:0000256" key="11">
    <source>
        <dbReference type="ARBA" id="ARBA00023163"/>
    </source>
</evidence>
<dbReference type="CDD" id="cd03364">
    <property type="entry name" value="TOPRIM_DnaG_primases"/>
    <property type="match status" value="1"/>
</dbReference>
<keyword evidence="10 12" id="KW-0238">DNA-binding</keyword>
<accession>A0A1T4LUB2</accession>
<evidence type="ECO:0000313" key="18">
    <source>
        <dbReference type="Proteomes" id="UP000190121"/>
    </source>
</evidence>
<keyword evidence="1 12" id="KW-0240">DNA-directed RNA polymerase</keyword>
<dbReference type="Proteomes" id="UP000190121">
    <property type="component" value="Unassembled WGS sequence"/>
</dbReference>
<dbReference type="InterPro" id="IPR006295">
    <property type="entry name" value="DNA_primase_DnaG"/>
</dbReference>
<dbReference type="InterPro" id="IPR030846">
    <property type="entry name" value="DnaG_bac"/>
</dbReference>
<comment type="function">
    <text evidence="12 13">RNA polymerase that catalyzes the synthesis of short RNA molecules used as primers for DNA polymerase during DNA replication.</text>
</comment>
<keyword evidence="3 12" id="KW-0808">Transferase</keyword>
<protein>
    <recommendedName>
        <fullName evidence="12 13">DNA primase</fullName>
        <ecNumber evidence="12">2.7.7.101</ecNumber>
    </recommendedName>
</protein>
<evidence type="ECO:0000256" key="9">
    <source>
        <dbReference type="ARBA" id="ARBA00022842"/>
    </source>
</evidence>
<dbReference type="Pfam" id="PF01807">
    <property type="entry name" value="Zn_ribbon_DnaG"/>
    <property type="match status" value="1"/>
</dbReference>
<keyword evidence="7 12" id="KW-0863">Zinc-finger</keyword>
<dbReference type="InterPro" id="IPR013264">
    <property type="entry name" value="DNAG_N"/>
</dbReference>
<evidence type="ECO:0000259" key="16">
    <source>
        <dbReference type="PROSITE" id="PS50880"/>
    </source>
</evidence>
<dbReference type="SUPFAM" id="SSF56731">
    <property type="entry name" value="DNA primase core"/>
    <property type="match status" value="1"/>
</dbReference>
<dbReference type="FunFam" id="3.40.1360.10:FF:000002">
    <property type="entry name" value="DNA primase"/>
    <property type="match status" value="1"/>
</dbReference>
<dbReference type="Gene3D" id="3.90.580.10">
    <property type="entry name" value="Zinc finger, CHC2-type domain"/>
    <property type="match status" value="1"/>
</dbReference>
<dbReference type="InterPro" id="IPR050219">
    <property type="entry name" value="DnaG_primase"/>
</dbReference>
<dbReference type="InterPro" id="IPR006171">
    <property type="entry name" value="TOPRIM_dom"/>
</dbReference>
<dbReference type="AlphaFoldDB" id="A0A1T4LUB2"/>
<dbReference type="InterPro" id="IPR016136">
    <property type="entry name" value="DNA_helicase_N/primase_C"/>
</dbReference>
<dbReference type="SMART" id="SM00400">
    <property type="entry name" value="ZnF_CHCC"/>
    <property type="match status" value="1"/>
</dbReference>
<dbReference type="PANTHER" id="PTHR30313:SF2">
    <property type="entry name" value="DNA PRIMASE"/>
    <property type="match status" value="1"/>
</dbReference>
<dbReference type="GO" id="GO:0000428">
    <property type="term" value="C:DNA-directed RNA polymerase complex"/>
    <property type="evidence" value="ECO:0007669"/>
    <property type="project" value="UniProtKB-KW"/>
</dbReference>
<dbReference type="GO" id="GO:0008270">
    <property type="term" value="F:zinc ion binding"/>
    <property type="evidence" value="ECO:0007669"/>
    <property type="project" value="UniProtKB-UniRule"/>
</dbReference>
<keyword evidence="8 12" id="KW-0862">Zinc</keyword>
<comment type="similarity">
    <text evidence="12 13">Belongs to the DnaG primase family.</text>
</comment>
<dbReference type="GO" id="GO:0006269">
    <property type="term" value="P:DNA replication, synthesis of primer"/>
    <property type="evidence" value="ECO:0007669"/>
    <property type="project" value="UniProtKB-UniRule"/>
</dbReference>
<dbReference type="RefSeq" id="WP_078736493.1">
    <property type="nucleotide sequence ID" value="NZ_FUXE01000004.1"/>
</dbReference>
<dbReference type="Gene3D" id="3.90.980.10">
    <property type="entry name" value="DNA primase, catalytic core, N-terminal domain"/>
    <property type="match status" value="1"/>
</dbReference>
<evidence type="ECO:0000313" key="17">
    <source>
        <dbReference type="EMBL" id="SJZ58329.1"/>
    </source>
</evidence>
<proteinExistence type="inferred from homology"/>
<feature type="zinc finger region" description="CHC2-type" evidence="12 14">
    <location>
        <begin position="37"/>
        <end position="61"/>
    </location>
</feature>
<dbReference type="Pfam" id="PF08275">
    <property type="entry name" value="DNAG_N"/>
    <property type="match status" value="1"/>
</dbReference>
<comment type="domain">
    <text evidence="12">Contains an N-terminal zinc-binding domain, a central core domain that contains the primase activity, and a C-terminal DnaB-binding domain.</text>
</comment>
<feature type="region of interest" description="Disordered" evidence="15">
    <location>
        <begin position="440"/>
        <end position="467"/>
    </location>
</feature>
<evidence type="ECO:0000256" key="8">
    <source>
        <dbReference type="ARBA" id="ARBA00022833"/>
    </source>
</evidence>
<dbReference type="OrthoDB" id="9803773at2"/>
<dbReference type="GO" id="GO:0003677">
    <property type="term" value="F:DNA binding"/>
    <property type="evidence" value="ECO:0007669"/>
    <property type="project" value="UniProtKB-KW"/>
</dbReference>
<dbReference type="GO" id="GO:1990077">
    <property type="term" value="C:primosome complex"/>
    <property type="evidence" value="ECO:0007669"/>
    <property type="project" value="UniProtKB-KW"/>
</dbReference>
<dbReference type="InterPro" id="IPR002694">
    <property type="entry name" value="Znf_CHC2"/>
</dbReference>
<dbReference type="Gene3D" id="1.10.860.10">
    <property type="entry name" value="DNAb Helicase, Chain A"/>
    <property type="match status" value="1"/>
</dbReference>
<keyword evidence="2 12" id="KW-0639">Primosome</keyword>
<keyword evidence="5 12" id="KW-0235">DNA replication</keyword>
<evidence type="ECO:0000256" key="6">
    <source>
        <dbReference type="ARBA" id="ARBA00022723"/>
    </source>
</evidence>
<evidence type="ECO:0000256" key="13">
    <source>
        <dbReference type="PIRNR" id="PIRNR002811"/>
    </source>
</evidence>
<dbReference type="EC" id="2.7.7.101" evidence="12"/>
<reference evidence="18" key="1">
    <citation type="submission" date="2017-02" db="EMBL/GenBank/DDBJ databases">
        <authorList>
            <person name="Varghese N."/>
            <person name="Submissions S."/>
        </authorList>
    </citation>
    <scope>NUCLEOTIDE SEQUENCE [LARGE SCALE GENOMIC DNA]</scope>
    <source>
        <strain evidence="18">ATCC 51356</strain>
    </source>
</reference>
<evidence type="ECO:0000256" key="14">
    <source>
        <dbReference type="PIRSR" id="PIRSR002811-1"/>
    </source>
</evidence>
<dbReference type="Pfam" id="PF13155">
    <property type="entry name" value="Toprim_2"/>
    <property type="match status" value="1"/>
</dbReference>
<feature type="domain" description="Toprim" evidence="16">
    <location>
        <begin position="261"/>
        <end position="342"/>
    </location>
</feature>
<dbReference type="InterPro" id="IPR034151">
    <property type="entry name" value="TOPRIM_DnaG_bac"/>
</dbReference>
<sequence>MIDEVTKQRILDAANIVDVVSDFVSLRKSGVNYVGLCPFHADRRPSFHVSPSKNICKCFACNEGGTPISFLMKLEKMSFHEALRYLARKYNIEIEEREETEEERRRRNEQESMFLIQKFAAEYFQQQLLGSEEGETIAMPYLRHRGITQNIIEKFALGYATSQRDGLWQKATQAGYNPKYLYETGLCFEPSEGRTAGDRFRERIIFPIHSVSGRIVAFGGRIMVNKDKTAKYINSPENIIYSKSRELYGLYFAKKGISQADKVYLVEGYMDVIAMHQAGIENVVASSGTALTTQQIRLIRRFTKNITLLFDGDAAGIKAAIRGVDLLLEAGMHIKVLLLPEGEDPDSFVRQRSVTEFNEYIQQHEVDFISFKTELYRTEMAESPMKRAAVLNELVRTIAIIPDVVERSVYTQSMARNLFLDEKTLLQQVLITRNNLHFQQQKAPQTHSEPTREEPNIPAVQPPKMRTDLTKGETDLLRLLVRYGEQKVPVQNDDGTIYQMSIGSYIQASIEEELEEREPSLFSIMLHEAGERMETSSNFRPATYFANHEEPIIADFSVDLLSDRYQLSTTSRKVLNIDNDDEMPSIGQLIEDTERCVKAYQAERIQHQIQECHKRLQEAQNRGDNEALMQAMKELNELNKIKMSYAHDLGERMILGS</sequence>
<dbReference type="Gene3D" id="3.40.1360.10">
    <property type="match status" value="1"/>
</dbReference>
<keyword evidence="6 12" id="KW-0479">Metal-binding</keyword>
<dbReference type="FunFam" id="3.90.580.10:FF:000001">
    <property type="entry name" value="DNA primase"/>
    <property type="match status" value="1"/>
</dbReference>
<gene>
    <name evidence="12" type="primary">dnaG</name>
    <name evidence="17" type="ORF">SAMN02745171_00536</name>
</gene>
<evidence type="ECO:0000256" key="5">
    <source>
        <dbReference type="ARBA" id="ARBA00022705"/>
    </source>
</evidence>
<dbReference type="HAMAP" id="MF_00974">
    <property type="entry name" value="DNA_primase_DnaG"/>
    <property type="match status" value="1"/>
</dbReference>
<dbReference type="SUPFAM" id="SSF57783">
    <property type="entry name" value="Zinc beta-ribbon"/>
    <property type="match status" value="1"/>
</dbReference>
<keyword evidence="11 12" id="KW-0804">Transcription</keyword>
<comment type="subunit">
    <text evidence="12">Monomer. Interacts with DnaB.</text>
</comment>
<dbReference type="PANTHER" id="PTHR30313">
    <property type="entry name" value="DNA PRIMASE"/>
    <property type="match status" value="1"/>
</dbReference>
<comment type="catalytic activity">
    <reaction evidence="12">
        <text>ssDNA + n NTP = ssDNA/pppN(pN)n-1 hybrid + (n-1) diphosphate.</text>
        <dbReference type="EC" id="2.7.7.101"/>
    </reaction>
</comment>
<keyword evidence="4 12" id="KW-0548">Nucleotidyltransferase</keyword>
<dbReference type="NCBIfam" id="TIGR01391">
    <property type="entry name" value="dnaG"/>
    <property type="match status" value="1"/>
</dbReference>
<evidence type="ECO:0000256" key="3">
    <source>
        <dbReference type="ARBA" id="ARBA00022679"/>
    </source>
</evidence>
<evidence type="ECO:0000256" key="2">
    <source>
        <dbReference type="ARBA" id="ARBA00022515"/>
    </source>
</evidence>
<dbReference type="GO" id="GO:0005737">
    <property type="term" value="C:cytoplasm"/>
    <property type="evidence" value="ECO:0007669"/>
    <property type="project" value="TreeGrafter"/>
</dbReference>
<evidence type="ECO:0000256" key="4">
    <source>
        <dbReference type="ARBA" id="ARBA00022695"/>
    </source>
</evidence>
<evidence type="ECO:0000256" key="12">
    <source>
        <dbReference type="HAMAP-Rule" id="MF_00974"/>
    </source>
</evidence>
<dbReference type="EMBL" id="FUXE01000004">
    <property type="protein sequence ID" value="SJZ58329.1"/>
    <property type="molecule type" value="Genomic_DNA"/>
</dbReference>
<dbReference type="PIRSF" id="PIRSF002811">
    <property type="entry name" value="DnaG"/>
    <property type="match status" value="1"/>
</dbReference>
<evidence type="ECO:0000256" key="7">
    <source>
        <dbReference type="ARBA" id="ARBA00022771"/>
    </source>
</evidence>
<organism evidence="17 18">
    <name type="scientific">Porphyromonas circumdentaria</name>
    <dbReference type="NCBI Taxonomy" id="29524"/>
    <lineage>
        <taxon>Bacteria</taxon>
        <taxon>Pseudomonadati</taxon>
        <taxon>Bacteroidota</taxon>
        <taxon>Bacteroidia</taxon>
        <taxon>Bacteroidales</taxon>
        <taxon>Porphyromonadaceae</taxon>
        <taxon>Porphyromonas</taxon>
    </lineage>
</organism>
<keyword evidence="9" id="KW-0460">Magnesium</keyword>
<dbReference type="PROSITE" id="PS50880">
    <property type="entry name" value="TOPRIM"/>
    <property type="match status" value="1"/>
</dbReference>